<comment type="caution">
    <text evidence="1">The sequence shown here is derived from an EMBL/GenBank/DDBJ whole genome shotgun (WGS) entry which is preliminary data.</text>
</comment>
<dbReference type="Gene3D" id="1.20.1530.20">
    <property type="match status" value="1"/>
</dbReference>
<dbReference type="InterPro" id="IPR016833">
    <property type="entry name" value="Put_Na-Bile_cotransptr"/>
</dbReference>
<organism evidence="1 2">
    <name type="scientific">Psychromonas arctica</name>
    <dbReference type="NCBI Taxonomy" id="168275"/>
    <lineage>
        <taxon>Bacteria</taxon>
        <taxon>Pseudomonadati</taxon>
        <taxon>Pseudomonadota</taxon>
        <taxon>Gammaproteobacteria</taxon>
        <taxon>Alteromonadales</taxon>
        <taxon>Psychromonadaceae</taxon>
        <taxon>Psychromonas</taxon>
    </lineage>
</organism>
<name>A0ABU9HH01_9GAMM</name>
<dbReference type="RefSeq" id="WP_341629488.1">
    <property type="nucleotide sequence ID" value="NZ_JBAKBA010000434.1"/>
</dbReference>
<protein>
    <submittedName>
        <fullName evidence="1">Bile acid:sodium symporter</fullName>
    </submittedName>
</protein>
<gene>
    <name evidence="1" type="ORF">V6255_19010</name>
</gene>
<sequence>IFITQLLIQSFMGFEGVELELMASIISISKLLLLPMILGELARPLLLKFAQKHKSVFSKVDKFVILLIV</sequence>
<proteinExistence type="predicted"/>
<feature type="non-terminal residue" evidence="1">
    <location>
        <position position="69"/>
    </location>
</feature>
<dbReference type="Proteomes" id="UP001366060">
    <property type="component" value="Unassembled WGS sequence"/>
</dbReference>
<evidence type="ECO:0000313" key="1">
    <source>
        <dbReference type="EMBL" id="MEL0661187.1"/>
    </source>
</evidence>
<dbReference type="Pfam" id="PF13593">
    <property type="entry name" value="SBF_like"/>
    <property type="match status" value="1"/>
</dbReference>
<accession>A0ABU9HH01</accession>
<evidence type="ECO:0000313" key="2">
    <source>
        <dbReference type="Proteomes" id="UP001366060"/>
    </source>
</evidence>
<keyword evidence="2" id="KW-1185">Reference proteome</keyword>
<dbReference type="EMBL" id="JBAKBA010000434">
    <property type="protein sequence ID" value="MEL0661187.1"/>
    <property type="molecule type" value="Genomic_DNA"/>
</dbReference>
<dbReference type="InterPro" id="IPR038770">
    <property type="entry name" value="Na+/solute_symporter_sf"/>
</dbReference>
<reference evidence="1 2" key="1">
    <citation type="submission" date="2024-02" db="EMBL/GenBank/DDBJ databases">
        <title>Bacteria isolated from the canopy kelp, Nereocystis luetkeana.</title>
        <authorList>
            <person name="Pfister C.A."/>
            <person name="Younker I.T."/>
            <person name="Light S.H."/>
        </authorList>
    </citation>
    <scope>NUCLEOTIDE SEQUENCE [LARGE SCALE GENOMIC DNA]</scope>
    <source>
        <strain evidence="1 2">TI.2.07</strain>
    </source>
</reference>
<feature type="non-terminal residue" evidence="1">
    <location>
        <position position="1"/>
    </location>
</feature>